<dbReference type="PANTHER" id="PTHR43169">
    <property type="entry name" value="EXSB FAMILY PROTEIN"/>
    <property type="match status" value="1"/>
</dbReference>
<dbReference type="Gene3D" id="3.40.50.620">
    <property type="entry name" value="HUPs"/>
    <property type="match status" value="1"/>
</dbReference>
<protein>
    <recommendedName>
        <fullName evidence="2">Phosphoadenosine phosphosulphate reductase domain-containing protein</fullName>
    </recommendedName>
</protein>
<feature type="non-terminal residue" evidence="1">
    <location>
        <position position="267"/>
    </location>
</feature>
<sequence length="267" mass="31654">HCKNPDKYFVISIPSEMKEQKCKEMKNIIKKIKRTQGNHDFDCIVGFSGGKDSTYLLYLLTIKYKLNVLAVSVNSGYMSRVALQNMKQTVEKLNIEHIIIEPPIEVFTKLYKWYILNHSSNDLPIMKIICDNCTDMIDSLVIKEAARRGISYVFIGLTPDENARYFFEIPNEKLNHSWIPKHWSSDFFKDEERKWWWNHEEFGIKKIPRVIFPLHVWLYNEREVISTIEQHNLVRKGKADPLKTNCTLIWAIGMYDIIRFGFHMYRV</sequence>
<dbReference type="EMBL" id="BARU01028627">
    <property type="protein sequence ID" value="GAH72820.1"/>
    <property type="molecule type" value="Genomic_DNA"/>
</dbReference>
<name>X1IU66_9ZZZZ</name>
<gene>
    <name evidence="1" type="ORF">S03H2_45670</name>
</gene>
<organism evidence="1">
    <name type="scientific">marine sediment metagenome</name>
    <dbReference type="NCBI Taxonomy" id="412755"/>
    <lineage>
        <taxon>unclassified sequences</taxon>
        <taxon>metagenomes</taxon>
        <taxon>ecological metagenomes</taxon>
    </lineage>
</organism>
<comment type="caution">
    <text evidence="1">The sequence shown here is derived from an EMBL/GenBank/DDBJ whole genome shotgun (WGS) entry which is preliminary data.</text>
</comment>
<evidence type="ECO:0008006" key="2">
    <source>
        <dbReference type="Google" id="ProtNLM"/>
    </source>
</evidence>
<feature type="non-terminal residue" evidence="1">
    <location>
        <position position="1"/>
    </location>
</feature>
<dbReference type="PANTHER" id="PTHR43169:SF3">
    <property type="entry name" value="ATPASE, PP-LOOP SUPERFAMILY-RELATED"/>
    <property type="match status" value="1"/>
</dbReference>
<dbReference type="InterPro" id="IPR018317">
    <property type="entry name" value="QueC"/>
</dbReference>
<reference evidence="1" key="1">
    <citation type="journal article" date="2014" name="Front. Microbiol.">
        <title>High frequency of phylogenetically diverse reductive dehalogenase-homologous genes in deep subseafloor sedimentary metagenomes.</title>
        <authorList>
            <person name="Kawai M."/>
            <person name="Futagami T."/>
            <person name="Toyoda A."/>
            <person name="Takaki Y."/>
            <person name="Nishi S."/>
            <person name="Hori S."/>
            <person name="Arai W."/>
            <person name="Tsubouchi T."/>
            <person name="Morono Y."/>
            <person name="Uchiyama I."/>
            <person name="Ito T."/>
            <person name="Fujiyama A."/>
            <person name="Inagaki F."/>
            <person name="Takami H."/>
        </authorList>
    </citation>
    <scope>NUCLEOTIDE SEQUENCE</scope>
    <source>
        <strain evidence="1">Expedition CK06-06</strain>
    </source>
</reference>
<dbReference type="Pfam" id="PF06508">
    <property type="entry name" value="QueC"/>
    <property type="match status" value="1"/>
</dbReference>
<evidence type="ECO:0000313" key="1">
    <source>
        <dbReference type="EMBL" id="GAH72820.1"/>
    </source>
</evidence>
<dbReference type="InterPro" id="IPR014729">
    <property type="entry name" value="Rossmann-like_a/b/a_fold"/>
</dbReference>
<dbReference type="InterPro" id="IPR052188">
    <property type="entry name" value="Ni-pincer_cofactor_biosynth"/>
</dbReference>
<dbReference type="SUPFAM" id="SSF52402">
    <property type="entry name" value="Adenine nucleotide alpha hydrolases-like"/>
    <property type="match status" value="1"/>
</dbReference>
<dbReference type="AlphaFoldDB" id="X1IU66"/>
<accession>X1IU66</accession>
<proteinExistence type="predicted"/>